<dbReference type="SUPFAM" id="SSF50993">
    <property type="entry name" value="Peptidase/esterase 'gauge' domain"/>
    <property type="match status" value="1"/>
</dbReference>
<dbReference type="PANTHER" id="PTHR44111">
    <property type="entry name" value="ELONGATOR COMPLEX PROTEIN 2"/>
    <property type="match status" value="1"/>
</dbReference>
<dbReference type="InterPro" id="IPR036322">
    <property type="entry name" value="WD40_repeat_dom_sf"/>
</dbReference>
<name>A0A7S4NR91_GUITH</name>
<evidence type="ECO:0000256" key="6">
    <source>
        <dbReference type="ARBA" id="ARBA00022490"/>
    </source>
</evidence>
<evidence type="ECO:0000256" key="1">
    <source>
        <dbReference type="ARBA" id="ARBA00004123"/>
    </source>
</evidence>
<keyword evidence="6" id="KW-0963">Cytoplasm</keyword>
<dbReference type="InterPro" id="IPR001680">
    <property type="entry name" value="WD40_rpt"/>
</dbReference>
<evidence type="ECO:0000256" key="7">
    <source>
        <dbReference type="ARBA" id="ARBA00022574"/>
    </source>
</evidence>
<dbReference type="SMART" id="SM00320">
    <property type="entry name" value="WD40"/>
    <property type="match status" value="10"/>
</dbReference>
<evidence type="ECO:0000256" key="12">
    <source>
        <dbReference type="SAM" id="MobiDB-lite"/>
    </source>
</evidence>
<feature type="repeat" description="WD" evidence="11">
    <location>
        <begin position="702"/>
        <end position="735"/>
    </location>
</feature>
<evidence type="ECO:0000256" key="8">
    <source>
        <dbReference type="ARBA" id="ARBA00022694"/>
    </source>
</evidence>
<dbReference type="PRINTS" id="PR00320">
    <property type="entry name" value="GPROTEINBRPT"/>
</dbReference>
<feature type="repeat" description="WD" evidence="11">
    <location>
        <begin position="653"/>
        <end position="694"/>
    </location>
</feature>
<evidence type="ECO:0000256" key="4">
    <source>
        <dbReference type="ARBA" id="ARBA00005881"/>
    </source>
</evidence>
<dbReference type="PROSITE" id="PS50082">
    <property type="entry name" value="WD_REPEATS_2"/>
    <property type="match status" value="4"/>
</dbReference>
<dbReference type="InterPro" id="IPR037289">
    <property type="entry name" value="Elp2"/>
</dbReference>
<dbReference type="EMBL" id="HBKN01023017">
    <property type="protein sequence ID" value="CAE2304954.1"/>
    <property type="molecule type" value="Transcribed_RNA"/>
</dbReference>
<evidence type="ECO:0000256" key="2">
    <source>
        <dbReference type="ARBA" id="ARBA00004496"/>
    </source>
</evidence>
<keyword evidence="9" id="KW-0677">Repeat</keyword>
<comment type="pathway">
    <text evidence="3">tRNA modification; 5-methoxycarbonylmethyl-2-thiouridine-tRNA biosynthesis.</text>
</comment>
<evidence type="ECO:0000256" key="5">
    <source>
        <dbReference type="ARBA" id="ARBA00020267"/>
    </source>
</evidence>
<dbReference type="PANTHER" id="PTHR44111:SF1">
    <property type="entry name" value="ELONGATOR COMPLEX PROTEIN 2"/>
    <property type="match status" value="1"/>
</dbReference>
<accession>A0A7S4NR91</accession>
<feature type="repeat" description="WD" evidence="11">
    <location>
        <begin position="168"/>
        <end position="214"/>
    </location>
</feature>
<reference evidence="13" key="1">
    <citation type="submission" date="2021-01" db="EMBL/GenBank/DDBJ databases">
        <authorList>
            <person name="Corre E."/>
            <person name="Pelletier E."/>
            <person name="Niang G."/>
            <person name="Scheremetjew M."/>
            <person name="Finn R."/>
            <person name="Kale V."/>
            <person name="Holt S."/>
            <person name="Cochrane G."/>
            <person name="Meng A."/>
            <person name="Brown T."/>
            <person name="Cohen L."/>
        </authorList>
    </citation>
    <scope>NUCLEOTIDE SEQUENCE</scope>
    <source>
        <strain evidence="13">CCMP 2712</strain>
    </source>
</reference>
<dbReference type="Gene3D" id="2.130.10.10">
    <property type="entry name" value="YVTN repeat-like/Quinoprotein amine dehydrogenase"/>
    <property type="match status" value="4"/>
</dbReference>
<evidence type="ECO:0000313" key="13">
    <source>
        <dbReference type="EMBL" id="CAE2304954.1"/>
    </source>
</evidence>
<dbReference type="PROSITE" id="PS50294">
    <property type="entry name" value="WD_REPEATS_REGION"/>
    <property type="match status" value="4"/>
</dbReference>
<evidence type="ECO:0000256" key="11">
    <source>
        <dbReference type="PROSITE-ProRule" id="PRU00221"/>
    </source>
</evidence>
<dbReference type="InterPro" id="IPR015943">
    <property type="entry name" value="WD40/YVTN_repeat-like_dom_sf"/>
</dbReference>
<proteinExistence type="inferred from homology"/>
<dbReference type="Pfam" id="PF00400">
    <property type="entry name" value="WD40"/>
    <property type="match status" value="6"/>
</dbReference>
<dbReference type="AlphaFoldDB" id="A0A7S4NR91"/>
<keyword evidence="8" id="KW-0819">tRNA processing</keyword>
<feature type="compositionally biased region" description="Polar residues" evidence="12">
    <location>
        <begin position="544"/>
        <end position="555"/>
    </location>
</feature>
<dbReference type="UniPathway" id="UPA00988"/>
<dbReference type="GO" id="GO:0005737">
    <property type="term" value="C:cytoplasm"/>
    <property type="evidence" value="ECO:0007669"/>
    <property type="project" value="UniProtKB-SubCell"/>
</dbReference>
<sequence>MVSSPQTSTCLAAIRGHQDRVNCVRWISARDCNDPAAAAELVSSSSDKTLKHWKKKDGEWKCGQTLAGHDGSVTTFCMTSVKDKGLRLAASLATDATLIVWRSQEKTASGDFDDWVRVQDISYPPKKIPVSIDMVHSPSGFMLAVGHVDSTVRLLGDDGQGFQELCTFKGHEDWITALAFHIDHGKQFPLHLATASADSNIRIWAIDKGKDPEAFEMRQEETTEVKDADGVVRRPKQALNLTVKHHNFSLAGQTLHAKLDAVLFGHEDRVHSVRWKPRWVEEVAPCWGGLPDGLVLLSSSMDKSMCVWAPDPQDDVWTSQVRVGDIGGQPGQLGYYGCLFARFSWGADVPPVVGISAHGHNGAFFSWCPPSSISSQQDDSALLGAWTPKVMAAGHYNVVEDIAWEPRGHYFLSASRDQTTRLWAEWQEGEEAKERLGLIASVAEKVLPPTIRRENFGRFIEIARPQVHGFGMKCVAFIGGRCHCYVCGADDEKVLRLFNAPKTFVESVANLCGPQAAVDHDEQTRVLSASLPALGLSNKPVASDSGSTPDASSLTLAGGEAEDMNVPEEQEEEFMPVQKARAISSAPTEEELLQLTLWPEDAKLYGHGNPSYAVAASNQGCIIAATCRAAESQQGQSGIRLWEAPGWKPRGVLNGHKLTVTQLRFSPDDSLLLSVSRDRSICIFARSTSELGTSFSLRAKLEKAHERIVWACSWDRSGRYFATGSRDKTVKVWELCGDGSQVNLVAQLPKFDSAVTALDWAPYSVSERSCIAIGTEEGEVSVWTSDPVNKEWEKLTSLQGEFAHAGAVHALRWRPTNATSVQLATCGEDHSVRVHELQQE</sequence>
<dbReference type="SUPFAM" id="SSF50978">
    <property type="entry name" value="WD40 repeat-like"/>
    <property type="match status" value="2"/>
</dbReference>
<keyword evidence="7 11" id="KW-0853">WD repeat</keyword>
<evidence type="ECO:0000256" key="10">
    <source>
        <dbReference type="ARBA" id="ARBA00023242"/>
    </source>
</evidence>
<evidence type="ECO:0000256" key="3">
    <source>
        <dbReference type="ARBA" id="ARBA00005043"/>
    </source>
</evidence>
<evidence type="ECO:0000256" key="9">
    <source>
        <dbReference type="ARBA" id="ARBA00022737"/>
    </source>
</evidence>
<dbReference type="GO" id="GO:0033588">
    <property type="term" value="C:elongator holoenzyme complex"/>
    <property type="evidence" value="ECO:0007669"/>
    <property type="project" value="InterPro"/>
</dbReference>
<comment type="subcellular location">
    <subcellularLocation>
        <location evidence="2">Cytoplasm</location>
    </subcellularLocation>
    <subcellularLocation>
        <location evidence="1">Nucleus</location>
    </subcellularLocation>
</comment>
<dbReference type="GO" id="GO:0005634">
    <property type="term" value="C:nucleus"/>
    <property type="evidence" value="ECO:0007669"/>
    <property type="project" value="UniProtKB-SubCell"/>
</dbReference>
<organism evidence="13">
    <name type="scientific">Guillardia theta</name>
    <name type="common">Cryptophyte</name>
    <name type="synonym">Cryptomonas phi</name>
    <dbReference type="NCBI Taxonomy" id="55529"/>
    <lineage>
        <taxon>Eukaryota</taxon>
        <taxon>Cryptophyceae</taxon>
        <taxon>Pyrenomonadales</taxon>
        <taxon>Geminigeraceae</taxon>
        <taxon>Guillardia</taxon>
    </lineage>
</organism>
<comment type="similarity">
    <text evidence="4">Belongs to the WD repeat ELP2 family.</text>
</comment>
<keyword evidence="10" id="KW-0539">Nucleus</keyword>
<feature type="repeat" description="WD" evidence="11">
    <location>
        <begin position="392"/>
        <end position="423"/>
    </location>
</feature>
<dbReference type="InterPro" id="IPR020472">
    <property type="entry name" value="WD40_PAC1"/>
</dbReference>
<gene>
    <name evidence="13" type="ORF">GTHE00462_LOCUS18074</name>
</gene>
<feature type="region of interest" description="Disordered" evidence="12">
    <location>
        <begin position="538"/>
        <end position="558"/>
    </location>
</feature>
<protein>
    <recommendedName>
        <fullName evidence="5">Elongator complex protein 2</fullName>
    </recommendedName>
</protein>
<dbReference type="GO" id="GO:0002098">
    <property type="term" value="P:tRNA wobble uridine modification"/>
    <property type="evidence" value="ECO:0007669"/>
    <property type="project" value="InterPro"/>
</dbReference>